<gene>
    <name evidence="4" type="ORF">BJ554DRAFT_1452</name>
</gene>
<dbReference type="InterPro" id="IPR002110">
    <property type="entry name" value="Ankyrin_rpt"/>
</dbReference>
<comment type="caution">
    <text evidence="4">The sequence shown here is derived from an EMBL/GenBank/DDBJ whole genome shotgun (WGS) entry which is preliminary data.</text>
</comment>
<feature type="coiled-coil region" evidence="2">
    <location>
        <begin position="441"/>
        <end position="468"/>
    </location>
</feature>
<feature type="compositionally biased region" description="Basic and acidic residues" evidence="3">
    <location>
        <begin position="477"/>
        <end position="488"/>
    </location>
</feature>
<dbReference type="SUPFAM" id="SSF48403">
    <property type="entry name" value="Ankyrin repeat"/>
    <property type="match status" value="1"/>
</dbReference>
<dbReference type="PROSITE" id="PS50297">
    <property type="entry name" value="ANK_REP_REGION"/>
    <property type="match status" value="2"/>
</dbReference>
<dbReference type="EMBL" id="JAEFCI010001063">
    <property type="protein sequence ID" value="KAG5463157.1"/>
    <property type="molecule type" value="Genomic_DNA"/>
</dbReference>
<protein>
    <submittedName>
        <fullName evidence="4">Ankyrin repeat-containing domain protein</fullName>
    </submittedName>
</protein>
<dbReference type="InterPro" id="IPR036770">
    <property type="entry name" value="Ankyrin_rpt-contain_sf"/>
</dbReference>
<organism evidence="4 5">
    <name type="scientific">Olpidium bornovanus</name>
    <dbReference type="NCBI Taxonomy" id="278681"/>
    <lineage>
        <taxon>Eukaryota</taxon>
        <taxon>Fungi</taxon>
        <taxon>Fungi incertae sedis</taxon>
        <taxon>Olpidiomycota</taxon>
        <taxon>Olpidiomycotina</taxon>
        <taxon>Olpidiomycetes</taxon>
        <taxon>Olpidiales</taxon>
        <taxon>Olpidiaceae</taxon>
        <taxon>Olpidium</taxon>
    </lineage>
</organism>
<evidence type="ECO:0000313" key="4">
    <source>
        <dbReference type="EMBL" id="KAG5463157.1"/>
    </source>
</evidence>
<evidence type="ECO:0000256" key="1">
    <source>
        <dbReference type="PROSITE-ProRule" id="PRU00023"/>
    </source>
</evidence>
<feature type="region of interest" description="Disordered" evidence="3">
    <location>
        <begin position="476"/>
        <end position="508"/>
    </location>
</feature>
<accession>A0A8H8A1H9</accession>
<evidence type="ECO:0000256" key="3">
    <source>
        <dbReference type="SAM" id="MobiDB-lite"/>
    </source>
</evidence>
<dbReference type="GO" id="GO:0045944">
    <property type="term" value="P:positive regulation of transcription by RNA polymerase II"/>
    <property type="evidence" value="ECO:0007669"/>
    <property type="project" value="UniProtKB-ARBA"/>
</dbReference>
<dbReference type="AlphaFoldDB" id="A0A8H8A1H9"/>
<keyword evidence="5" id="KW-1185">Reference proteome</keyword>
<reference evidence="4 5" key="1">
    <citation type="journal article" name="Sci. Rep.">
        <title>Genome-scale phylogenetic analyses confirm Olpidium as the closest living zoosporic fungus to the non-flagellated, terrestrial fungi.</title>
        <authorList>
            <person name="Chang Y."/>
            <person name="Rochon D."/>
            <person name="Sekimoto S."/>
            <person name="Wang Y."/>
            <person name="Chovatia M."/>
            <person name="Sandor L."/>
            <person name="Salamov A."/>
            <person name="Grigoriev I.V."/>
            <person name="Stajich J.E."/>
            <person name="Spatafora J.W."/>
        </authorList>
    </citation>
    <scope>NUCLEOTIDE SEQUENCE [LARGE SCALE GENOMIC DNA]</scope>
    <source>
        <strain evidence="4">S191</strain>
    </source>
</reference>
<dbReference type="OrthoDB" id="6718656at2759"/>
<feature type="repeat" description="ANK" evidence="1">
    <location>
        <begin position="149"/>
        <end position="181"/>
    </location>
</feature>
<sequence>MPPPLTVAVSSRPIPRFSVPGDAQAASPSRPVEKDNVLSANLTPAKPSAVGGVGECTRYTTGVDKAGSDSDRQKDTVRLPTLSKKRRRLSHEPKSPSTSGVSSVPAEHPDRGSYASELLNYFRSGSVDVPRMLLNMPPDFDVNLVVDGEGHTALHCAAMLGNTRVVQVLVQQRANLGCVNVAGQTPLMRSVMFPNSHDNRMFTEVLELLHPTVFVRDCEGRTVLHHAVRLASANSRAARYYVECLVDRILLNYDELSPLVDAPDANGDTALTLAARFLDRRLVKLLLKAGGDPSVRNSEGMSADDYATEFLEQGYTVGGGGFCGVAGKDGSGPDAGAARQPEHHDPGAAARVLPLLQRYVGGAWNSGGGPAEDAGAAAPPARALPAGRGAAAVDAVAQTARKIAETGAQLDEVTRVLCRARDEAEDARRTIEALRPETELIPRLRDQVRELEADLRRTIHRNQRLKLRSLVHQLSEQIEREDQDRRDGPPPTGRRPGGGGDDDGGGAREDLLAEARSLRDALAALQHDRRDLVEEMVHLRSQAGGPRQTEYRRLIARCCDVDPDEVDGMIRSLLESVRSGGSGGGGDERKKIHHQDGMFAARGGTSTI</sequence>
<evidence type="ECO:0000313" key="5">
    <source>
        <dbReference type="Proteomes" id="UP000673691"/>
    </source>
</evidence>
<keyword evidence="1" id="KW-0040">ANK repeat</keyword>
<dbReference type="PRINTS" id="PR01415">
    <property type="entry name" value="ANKYRIN"/>
</dbReference>
<evidence type="ECO:0000256" key="2">
    <source>
        <dbReference type="SAM" id="Coils"/>
    </source>
</evidence>
<feature type="compositionally biased region" description="Basic and acidic residues" evidence="3">
    <location>
        <begin position="66"/>
        <end position="77"/>
    </location>
</feature>
<dbReference type="PANTHER" id="PTHR43828:SF15">
    <property type="entry name" value="TRANSCRIPTION FACTOR MBP1"/>
    <property type="match status" value="1"/>
</dbReference>
<dbReference type="GO" id="GO:0030907">
    <property type="term" value="C:MBF transcription complex"/>
    <property type="evidence" value="ECO:0007669"/>
    <property type="project" value="TreeGrafter"/>
</dbReference>
<keyword evidence="2" id="KW-0175">Coiled coil</keyword>
<dbReference type="Gene3D" id="1.25.40.20">
    <property type="entry name" value="Ankyrin repeat-containing domain"/>
    <property type="match status" value="1"/>
</dbReference>
<dbReference type="GO" id="GO:0033309">
    <property type="term" value="C:SBF transcription complex"/>
    <property type="evidence" value="ECO:0007669"/>
    <property type="project" value="TreeGrafter"/>
</dbReference>
<dbReference type="SMART" id="SM00248">
    <property type="entry name" value="ANK"/>
    <property type="match status" value="3"/>
</dbReference>
<feature type="coiled-coil region" evidence="2">
    <location>
        <begin position="508"/>
        <end position="542"/>
    </location>
</feature>
<dbReference type="Pfam" id="PF12796">
    <property type="entry name" value="Ank_2"/>
    <property type="match status" value="2"/>
</dbReference>
<name>A0A8H8A1H9_9FUNG</name>
<dbReference type="InterPro" id="IPR051642">
    <property type="entry name" value="SWI6-like"/>
</dbReference>
<dbReference type="Proteomes" id="UP000673691">
    <property type="component" value="Unassembled WGS sequence"/>
</dbReference>
<feature type="repeat" description="ANK" evidence="1">
    <location>
        <begin position="266"/>
        <end position="298"/>
    </location>
</feature>
<feature type="region of interest" description="Disordered" evidence="3">
    <location>
        <begin position="1"/>
        <end position="109"/>
    </location>
</feature>
<dbReference type="PROSITE" id="PS50088">
    <property type="entry name" value="ANK_REPEAT"/>
    <property type="match status" value="2"/>
</dbReference>
<dbReference type="PANTHER" id="PTHR43828">
    <property type="entry name" value="ASPARAGINASE"/>
    <property type="match status" value="1"/>
</dbReference>
<proteinExistence type="predicted"/>